<dbReference type="InterPro" id="IPR029154">
    <property type="entry name" value="HIBADH-like_NADP-bd"/>
</dbReference>
<dbReference type="GO" id="GO:0016491">
    <property type="term" value="F:oxidoreductase activity"/>
    <property type="evidence" value="ECO:0007669"/>
    <property type="project" value="UniProtKB-KW"/>
</dbReference>
<name>A0A640WD72_9GAMM</name>
<keyword evidence="7" id="KW-1185">Reference proteome</keyword>
<comment type="caution">
    <text evidence="6">The sequence shown here is derived from an EMBL/GenBank/DDBJ whole genome shotgun (WGS) entry which is preliminary data.</text>
</comment>
<dbReference type="InterPro" id="IPR051265">
    <property type="entry name" value="HIBADH-related_NP60_sf"/>
</dbReference>
<dbReference type="Pfam" id="PF14833">
    <property type="entry name" value="NAD_binding_11"/>
    <property type="match status" value="1"/>
</dbReference>
<dbReference type="InterPro" id="IPR015815">
    <property type="entry name" value="HIBADH-related"/>
</dbReference>
<evidence type="ECO:0000259" key="5">
    <source>
        <dbReference type="Pfam" id="PF14833"/>
    </source>
</evidence>
<dbReference type="GO" id="GO:0050661">
    <property type="term" value="F:NADP binding"/>
    <property type="evidence" value="ECO:0007669"/>
    <property type="project" value="InterPro"/>
</dbReference>
<dbReference type="Gene3D" id="3.40.50.720">
    <property type="entry name" value="NAD(P)-binding Rossmann-like Domain"/>
    <property type="match status" value="1"/>
</dbReference>
<keyword evidence="2" id="KW-0520">NAD</keyword>
<dbReference type="InterPro" id="IPR013328">
    <property type="entry name" value="6PGD_dom2"/>
</dbReference>
<accession>A0A640WD72</accession>
<protein>
    <submittedName>
        <fullName evidence="6">NAD(P)-dependent oxidoreductase</fullName>
    </submittedName>
</protein>
<dbReference type="InterPro" id="IPR036291">
    <property type="entry name" value="NAD(P)-bd_dom_sf"/>
</dbReference>
<organism evidence="6 7">
    <name type="scientific">Salinicola corii</name>
    <dbReference type="NCBI Taxonomy" id="2606937"/>
    <lineage>
        <taxon>Bacteria</taxon>
        <taxon>Pseudomonadati</taxon>
        <taxon>Pseudomonadota</taxon>
        <taxon>Gammaproteobacteria</taxon>
        <taxon>Oceanospirillales</taxon>
        <taxon>Halomonadaceae</taxon>
        <taxon>Salinicola</taxon>
    </lineage>
</organism>
<dbReference type="Gene3D" id="1.10.1040.10">
    <property type="entry name" value="N-(1-d-carboxylethyl)-l-norvaline Dehydrogenase, domain 2"/>
    <property type="match status" value="1"/>
</dbReference>
<evidence type="ECO:0000256" key="3">
    <source>
        <dbReference type="PIRSR" id="PIRSR000103-1"/>
    </source>
</evidence>
<dbReference type="AlphaFoldDB" id="A0A640WD72"/>
<dbReference type="InterPro" id="IPR006115">
    <property type="entry name" value="6PGDH_NADP-bd"/>
</dbReference>
<evidence type="ECO:0000256" key="1">
    <source>
        <dbReference type="ARBA" id="ARBA00023002"/>
    </source>
</evidence>
<evidence type="ECO:0000256" key="2">
    <source>
        <dbReference type="ARBA" id="ARBA00023027"/>
    </source>
</evidence>
<keyword evidence="1" id="KW-0560">Oxidoreductase</keyword>
<dbReference type="SUPFAM" id="SSF51735">
    <property type="entry name" value="NAD(P)-binding Rossmann-fold domains"/>
    <property type="match status" value="1"/>
</dbReference>
<feature type="domain" description="6-phosphogluconate dehydrogenase NADP-binding" evidence="4">
    <location>
        <begin position="3"/>
        <end position="156"/>
    </location>
</feature>
<dbReference type="SUPFAM" id="SSF48179">
    <property type="entry name" value="6-phosphogluconate dehydrogenase C-terminal domain-like"/>
    <property type="match status" value="1"/>
</dbReference>
<dbReference type="Pfam" id="PF03446">
    <property type="entry name" value="NAD_binding_2"/>
    <property type="match status" value="1"/>
</dbReference>
<dbReference type="PANTHER" id="PTHR43580:SF2">
    <property type="entry name" value="CYTOKINE-LIKE NUCLEAR FACTOR N-PAC"/>
    <property type="match status" value="1"/>
</dbReference>
<evidence type="ECO:0000259" key="4">
    <source>
        <dbReference type="Pfam" id="PF03446"/>
    </source>
</evidence>
<sequence length="280" mass="28426">MDVSLIGLGQMGSGMADNLVVAGHQVTVWNRDRAKAEPFAARGAKIAADPAAAAQAGTVMTMLADDAAVEAVVFGDGGLLAAGPGLLHISCSTVSVDLTARLAAAHAAAGQRFVSAQVLGRPDVAAAGKLSIIAAGAAEDLDVAQPLFDVIGAGTQRVGDRPVMAAAAKVALNAGIPAVMQMLTEQFRIVAAHGIAADRMVALLLDVNYGNRLIGSYGPIIAEQRFEPAGFPMRLGRKDVGLALAAAGDADLPLTELIASRMDAIIEADGGEQDWSAIGQ</sequence>
<dbReference type="PROSITE" id="PS00895">
    <property type="entry name" value="3_HYDROXYISOBUT_DH"/>
    <property type="match status" value="1"/>
</dbReference>
<proteinExistence type="predicted"/>
<dbReference type="InterPro" id="IPR008927">
    <property type="entry name" value="6-PGluconate_DH-like_C_sf"/>
</dbReference>
<feature type="active site" evidence="3">
    <location>
        <position position="169"/>
    </location>
</feature>
<dbReference type="GO" id="GO:0016054">
    <property type="term" value="P:organic acid catabolic process"/>
    <property type="evidence" value="ECO:0007669"/>
    <property type="project" value="UniProtKB-ARBA"/>
</dbReference>
<gene>
    <name evidence="6" type="ORF">F0A16_16975</name>
</gene>
<dbReference type="RefSeq" id="WP_149436562.1">
    <property type="nucleotide sequence ID" value="NZ_VTPX01000011.1"/>
</dbReference>
<dbReference type="PANTHER" id="PTHR43580">
    <property type="entry name" value="OXIDOREDUCTASE GLYR1-RELATED"/>
    <property type="match status" value="1"/>
</dbReference>
<dbReference type="PIRSF" id="PIRSF000103">
    <property type="entry name" value="HIBADH"/>
    <property type="match status" value="1"/>
</dbReference>
<feature type="domain" description="3-hydroxyisobutyrate dehydrogenase-like NAD-binding" evidence="5">
    <location>
        <begin position="166"/>
        <end position="278"/>
    </location>
</feature>
<dbReference type="InterPro" id="IPR002204">
    <property type="entry name" value="3-OH-isobutyrate_DH-rel_CS"/>
</dbReference>
<reference evidence="6 7" key="1">
    <citation type="submission" date="2019-08" db="EMBL/GenBank/DDBJ databases">
        <title>Bioinformatics analysis of the strain L3 and L5.</title>
        <authorList>
            <person name="Li X."/>
        </authorList>
    </citation>
    <scope>NUCLEOTIDE SEQUENCE [LARGE SCALE GENOMIC DNA]</scope>
    <source>
        <strain evidence="6 7">L3</strain>
    </source>
</reference>
<evidence type="ECO:0000313" key="7">
    <source>
        <dbReference type="Proteomes" id="UP000466024"/>
    </source>
</evidence>
<dbReference type="GO" id="GO:0051287">
    <property type="term" value="F:NAD binding"/>
    <property type="evidence" value="ECO:0007669"/>
    <property type="project" value="InterPro"/>
</dbReference>
<evidence type="ECO:0000313" key="6">
    <source>
        <dbReference type="EMBL" id="KAA0016420.1"/>
    </source>
</evidence>
<dbReference type="EMBL" id="VTPX01000011">
    <property type="protein sequence ID" value="KAA0016420.1"/>
    <property type="molecule type" value="Genomic_DNA"/>
</dbReference>
<dbReference type="Proteomes" id="UP000466024">
    <property type="component" value="Unassembled WGS sequence"/>
</dbReference>